<protein>
    <submittedName>
        <fullName evidence="2">Uu.00g130000.m01.CDS01</fullName>
    </submittedName>
</protein>
<dbReference type="SUPFAM" id="SSF52540">
    <property type="entry name" value="P-loop containing nucleoside triphosphate hydrolases"/>
    <property type="match status" value="1"/>
</dbReference>
<gene>
    <name evidence="2" type="ORF">KHLLAP_LOCUS6074</name>
</gene>
<keyword evidence="3" id="KW-1185">Reference proteome</keyword>
<evidence type="ECO:0000313" key="2">
    <source>
        <dbReference type="EMBL" id="CAJ2505606.1"/>
    </source>
</evidence>
<feature type="compositionally biased region" description="Polar residues" evidence="1">
    <location>
        <begin position="9"/>
        <end position="31"/>
    </location>
</feature>
<name>A0AAI8VJB9_9PEZI</name>
<evidence type="ECO:0000256" key="1">
    <source>
        <dbReference type="SAM" id="MobiDB-lite"/>
    </source>
</evidence>
<feature type="compositionally biased region" description="Basic and acidic residues" evidence="1">
    <location>
        <begin position="35"/>
        <end position="48"/>
    </location>
</feature>
<accession>A0AAI8VJB9</accession>
<evidence type="ECO:0000313" key="3">
    <source>
        <dbReference type="Proteomes" id="UP001295740"/>
    </source>
</evidence>
<comment type="caution">
    <text evidence="2">The sequence shown here is derived from an EMBL/GenBank/DDBJ whole genome shotgun (WGS) entry which is preliminary data.</text>
</comment>
<reference evidence="2" key="1">
    <citation type="submission" date="2023-10" db="EMBL/GenBank/DDBJ databases">
        <authorList>
            <person name="Hackl T."/>
        </authorList>
    </citation>
    <scope>NUCLEOTIDE SEQUENCE</scope>
</reference>
<organism evidence="2 3">
    <name type="scientific">Anthostomella pinea</name>
    <dbReference type="NCBI Taxonomy" id="933095"/>
    <lineage>
        <taxon>Eukaryota</taxon>
        <taxon>Fungi</taxon>
        <taxon>Dikarya</taxon>
        <taxon>Ascomycota</taxon>
        <taxon>Pezizomycotina</taxon>
        <taxon>Sordariomycetes</taxon>
        <taxon>Xylariomycetidae</taxon>
        <taxon>Xylariales</taxon>
        <taxon>Xylariaceae</taxon>
        <taxon>Anthostomella</taxon>
    </lineage>
</organism>
<dbReference type="Gene3D" id="3.40.50.300">
    <property type="entry name" value="P-loop containing nucleotide triphosphate hydrolases"/>
    <property type="match status" value="1"/>
</dbReference>
<dbReference type="AlphaFoldDB" id="A0AAI8VJB9"/>
<sequence length="151" mass="17010">MSEAVQERSAISQQFGSATASDGSRVFQGNIQGDFHLHQPPEPLERPETPPNPTAVIPFNRDRDFVQRNTILDQVHRLCSEPASRTALVGLGGVGKSQIAIEYTYQIRERSPKTWVFWVHASSAPRYEQSFRDIADYLKLPGRTSPQNNIF</sequence>
<dbReference type="InterPro" id="IPR027417">
    <property type="entry name" value="P-loop_NTPase"/>
</dbReference>
<proteinExistence type="predicted"/>
<dbReference type="Proteomes" id="UP001295740">
    <property type="component" value="Unassembled WGS sequence"/>
</dbReference>
<feature type="region of interest" description="Disordered" evidence="1">
    <location>
        <begin position="1"/>
        <end position="58"/>
    </location>
</feature>
<dbReference type="EMBL" id="CAUWAG010000007">
    <property type="protein sequence ID" value="CAJ2505606.1"/>
    <property type="molecule type" value="Genomic_DNA"/>
</dbReference>